<reference evidence="3 4" key="1">
    <citation type="submission" date="2014-07" db="EMBL/GenBank/DDBJ databases">
        <title>Draft Genome Sequence of Gephyronic Acid Producer, Cystobacter violaceus Strain Cb vi76.</title>
        <authorList>
            <person name="Stevens D.C."/>
            <person name="Young J."/>
            <person name="Carmichael R."/>
            <person name="Tan J."/>
            <person name="Taylor R.E."/>
        </authorList>
    </citation>
    <scope>NUCLEOTIDE SEQUENCE [LARGE SCALE GENOMIC DNA]</scope>
    <source>
        <strain evidence="3 4">Cb vi76</strain>
    </source>
</reference>
<proteinExistence type="predicted"/>
<feature type="transmembrane region" description="Helical" evidence="1">
    <location>
        <begin position="104"/>
        <end position="124"/>
    </location>
</feature>
<evidence type="ECO:0000313" key="4">
    <source>
        <dbReference type="Proteomes" id="UP000028547"/>
    </source>
</evidence>
<evidence type="ECO:0000256" key="1">
    <source>
        <dbReference type="SAM" id="Phobius"/>
    </source>
</evidence>
<comment type="caution">
    <text evidence="3">The sequence shown here is derived from an EMBL/GenBank/DDBJ whole genome shotgun (WGS) entry which is preliminary data.</text>
</comment>
<evidence type="ECO:0000313" key="3">
    <source>
        <dbReference type="EMBL" id="KFA88150.1"/>
    </source>
</evidence>
<organism evidence="3 4">
    <name type="scientific">Archangium violaceum Cb vi76</name>
    <dbReference type="NCBI Taxonomy" id="1406225"/>
    <lineage>
        <taxon>Bacteria</taxon>
        <taxon>Pseudomonadati</taxon>
        <taxon>Myxococcota</taxon>
        <taxon>Myxococcia</taxon>
        <taxon>Myxococcales</taxon>
        <taxon>Cystobacterineae</taxon>
        <taxon>Archangiaceae</taxon>
        <taxon>Archangium</taxon>
    </lineage>
</organism>
<gene>
    <name evidence="3" type="ORF">Q664_42955</name>
</gene>
<name>A0A084SI65_9BACT</name>
<evidence type="ECO:0000259" key="2">
    <source>
        <dbReference type="Pfam" id="PF13490"/>
    </source>
</evidence>
<dbReference type="InterPro" id="IPR027383">
    <property type="entry name" value="Znf_put"/>
</dbReference>
<sequence>MNGFQRRLRDMPAQLSHRETKALFIALADEELPADKAQAVRSHLDECGDCARGWQRYSATVLRVRNVEKQKAPPALASRVMTRVKRQRRFGLKRLHQMHAHYRLPVEILIPLLIAAAVGAFLIMSAP</sequence>
<dbReference type="Proteomes" id="UP000028547">
    <property type="component" value="Unassembled WGS sequence"/>
</dbReference>
<accession>A0A084SI65</accession>
<dbReference type="Gene3D" id="1.10.10.1320">
    <property type="entry name" value="Anti-sigma factor, zinc-finger domain"/>
    <property type="match status" value="1"/>
</dbReference>
<keyword evidence="1 3" id="KW-0812">Transmembrane</keyword>
<keyword evidence="1" id="KW-0472">Membrane</keyword>
<protein>
    <submittedName>
        <fullName evidence="3">Transmembrane transcriptional regulator</fullName>
    </submittedName>
</protein>
<dbReference type="AlphaFoldDB" id="A0A084SI65"/>
<dbReference type="EMBL" id="JPMI01000302">
    <property type="protein sequence ID" value="KFA88150.1"/>
    <property type="molecule type" value="Genomic_DNA"/>
</dbReference>
<keyword evidence="1" id="KW-1133">Transmembrane helix</keyword>
<dbReference type="Pfam" id="PF13490">
    <property type="entry name" value="zf-HC2"/>
    <property type="match status" value="1"/>
</dbReference>
<dbReference type="InterPro" id="IPR041916">
    <property type="entry name" value="Anti_sigma_zinc_sf"/>
</dbReference>
<feature type="domain" description="Putative zinc-finger" evidence="2">
    <location>
        <begin position="18"/>
        <end position="51"/>
    </location>
</feature>